<dbReference type="STRING" id="1770053.SAMN05216551_10646"/>
<dbReference type="GO" id="GO:0051470">
    <property type="term" value="P:ectoine transmembrane transport"/>
    <property type="evidence" value="ECO:0007669"/>
    <property type="project" value="InterPro"/>
</dbReference>
<dbReference type="PANTHER" id="PTHR35936:SF17">
    <property type="entry name" value="ARGININE-BINDING EXTRACELLULAR PROTEIN ARTP"/>
    <property type="match status" value="1"/>
</dbReference>
<feature type="chain" id="PRO_5017318996" evidence="2">
    <location>
        <begin position="29"/>
        <end position="290"/>
    </location>
</feature>
<dbReference type="RefSeq" id="WP_091908132.1">
    <property type="nucleotide sequence ID" value="NZ_FNLO01000006.1"/>
</dbReference>
<sequence>MKNLNLRKLAGALAIAAAGLNASGTSVAAEPALGVETLNVGIANNKPWAYKDTDGQVKGVNADILRAVFEPLGVKQFNFVVGDFGSLIPGLLSKRYDVVDSGVVITPARCKLVNFGDPELTSLDALLVAKGNPKNLHSFADVIRNPDVKIGGSRGGQQTKNAATAGVTGEKLQQFQNTETTVSALLAHRVDGVVFTSGTALSLQQRPELASQIERAKPFTGLIDPKTGKETESYIGAAFGKDGVKLRDAYNTQLAKLKADGTIGKIMRKYGFADNEKAPAGLTSAKVCAE</sequence>
<keyword evidence="1 2" id="KW-0732">Signal</keyword>
<dbReference type="EMBL" id="FNLO01000006">
    <property type="protein sequence ID" value="SDV48763.1"/>
    <property type="molecule type" value="Genomic_DNA"/>
</dbReference>
<dbReference type="Gene3D" id="3.40.190.10">
    <property type="entry name" value="Periplasmic binding protein-like II"/>
    <property type="match status" value="2"/>
</dbReference>
<proteinExistence type="predicted"/>
<protein>
    <submittedName>
        <fullName evidence="4">Amino acid ABC transporter substrate-binding protein, PAAT family</fullName>
    </submittedName>
</protein>
<reference evidence="5" key="1">
    <citation type="submission" date="2016-09" db="EMBL/GenBank/DDBJ databases">
        <authorList>
            <person name="Varghese N."/>
            <person name="Submissions S."/>
        </authorList>
    </citation>
    <scope>NUCLEOTIDE SEQUENCE [LARGE SCALE GENOMIC DNA]</scope>
    <source>
        <strain evidence="5">JS23</strain>
    </source>
</reference>
<dbReference type="OrthoDB" id="9768183at2"/>
<dbReference type="NCBIfam" id="TIGR02995">
    <property type="entry name" value="ectoine_ehuB"/>
    <property type="match status" value="1"/>
</dbReference>
<dbReference type="InterPro" id="IPR001638">
    <property type="entry name" value="Solute-binding_3/MltF_N"/>
</dbReference>
<dbReference type="SUPFAM" id="SSF53850">
    <property type="entry name" value="Periplasmic binding protein-like II"/>
    <property type="match status" value="1"/>
</dbReference>
<dbReference type="PANTHER" id="PTHR35936">
    <property type="entry name" value="MEMBRANE-BOUND LYTIC MUREIN TRANSGLYCOSYLASE F"/>
    <property type="match status" value="1"/>
</dbReference>
<dbReference type="AlphaFoldDB" id="A0A1H2PPS6"/>
<gene>
    <name evidence="4" type="ORF">SAMN05216551_10646</name>
</gene>
<dbReference type="Proteomes" id="UP000243719">
    <property type="component" value="Unassembled WGS sequence"/>
</dbReference>
<evidence type="ECO:0000256" key="2">
    <source>
        <dbReference type="SAM" id="SignalP"/>
    </source>
</evidence>
<feature type="signal peptide" evidence="2">
    <location>
        <begin position="1"/>
        <end position="28"/>
    </location>
</feature>
<dbReference type="GO" id="GO:0033294">
    <property type="term" value="F:ectoine binding"/>
    <property type="evidence" value="ECO:0007669"/>
    <property type="project" value="InterPro"/>
</dbReference>
<accession>A0A1H2PPS6</accession>
<evidence type="ECO:0000259" key="3">
    <source>
        <dbReference type="SMART" id="SM00062"/>
    </source>
</evidence>
<dbReference type="Pfam" id="PF00497">
    <property type="entry name" value="SBP_bac_3"/>
    <property type="match status" value="1"/>
</dbReference>
<keyword evidence="5" id="KW-1185">Reference proteome</keyword>
<dbReference type="InterPro" id="IPR014337">
    <property type="entry name" value="Ectoine_EhuB"/>
</dbReference>
<dbReference type="SMART" id="SM00062">
    <property type="entry name" value="PBPb"/>
    <property type="match status" value="1"/>
</dbReference>
<evidence type="ECO:0000256" key="1">
    <source>
        <dbReference type="ARBA" id="ARBA00022729"/>
    </source>
</evidence>
<evidence type="ECO:0000313" key="5">
    <source>
        <dbReference type="Proteomes" id="UP000243719"/>
    </source>
</evidence>
<evidence type="ECO:0000313" key="4">
    <source>
        <dbReference type="EMBL" id="SDV48763.1"/>
    </source>
</evidence>
<feature type="domain" description="Solute-binding protein family 3/N-terminal" evidence="3">
    <location>
        <begin position="37"/>
        <end position="274"/>
    </location>
</feature>
<organism evidence="4 5">
    <name type="scientific">Chitinasiproducens palmae</name>
    <dbReference type="NCBI Taxonomy" id="1770053"/>
    <lineage>
        <taxon>Bacteria</taxon>
        <taxon>Pseudomonadati</taxon>
        <taxon>Pseudomonadota</taxon>
        <taxon>Betaproteobacteria</taxon>
        <taxon>Burkholderiales</taxon>
        <taxon>Burkholderiaceae</taxon>
        <taxon>Chitinasiproducens</taxon>
    </lineage>
</organism>
<name>A0A1H2PPS6_9BURK</name>